<feature type="chain" id="PRO_5040533946" description="Lysophospholipase" evidence="9">
    <location>
        <begin position="23"/>
        <end position="601"/>
    </location>
</feature>
<keyword evidence="4 8" id="KW-0378">Hydrolase</keyword>
<keyword evidence="6 8" id="KW-0443">Lipid metabolism</keyword>
<dbReference type="InterPro" id="IPR016035">
    <property type="entry name" value="Acyl_Trfase/lysoPLipase"/>
</dbReference>
<evidence type="ECO:0000256" key="8">
    <source>
        <dbReference type="PROSITE-ProRule" id="PRU00555"/>
    </source>
</evidence>
<proteinExistence type="inferred from homology"/>
<keyword evidence="5 8" id="KW-0442">Lipid degradation</keyword>
<evidence type="ECO:0000313" key="12">
    <source>
        <dbReference type="Proteomes" id="UP000724874"/>
    </source>
</evidence>
<dbReference type="PANTHER" id="PTHR10728">
    <property type="entry name" value="CYTOSOLIC PHOSPHOLIPASE A2"/>
    <property type="match status" value="1"/>
</dbReference>
<dbReference type="InterPro" id="IPR002642">
    <property type="entry name" value="LysoPLipase_cat_dom"/>
</dbReference>
<dbReference type="SMART" id="SM00022">
    <property type="entry name" value="PLAc"/>
    <property type="match status" value="1"/>
</dbReference>
<feature type="domain" description="PLA2c" evidence="10">
    <location>
        <begin position="28"/>
        <end position="601"/>
    </location>
</feature>
<evidence type="ECO:0000256" key="5">
    <source>
        <dbReference type="ARBA" id="ARBA00022963"/>
    </source>
</evidence>
<evidence type="ECO:0000256" key="3">
    <source>
        <dbReference type="ARBA" id="ARBA00022729"/>
    </source>
</evidence>
<evidence type="ECO:0000256" key="6">
    <source>
        <dbReference type="ARBA" id="ARBA00023098"/>
    </source>
</evidence>
<dbReference type="Pfam" id="PF01735">
    <property type="entry name" value="PLA2_B"/>
    <property type="match status" value="1"/>
</dbReference>
<sequence>MIQVILKLSSVLLLSLLASAQTAPVKVACPKTLIRSAGSPPFHQSLSAGESAYIKARTEEVLPSAFKAYLGNVKAALPRGASLPAYVTDILAPPPPPSRLLRHPDFPKLGLALSGGGLRAAYFAAGVLTSLDARNGTHPTGTMGWFTTALVQANFPTIPDLVFPDVDPDLPASNSRFGGFLTGVDEVLPAGATGNNTGYFEAIVAELEAKHAAGFPVTITDAWSREVARHFVNGTTAADILEEGTHGSGILFSGLQNLPTIKSHAQPFPIILANAIPPALTANPNDPTELADIIPGNDVPVESEIWEFNLFETGSWDPSLSSFIPTHLLGSTHESGCVTGFDQASYIAGISSNVWNGDNGTVDFLSLTPEGPVLQLIEANFPNQAPVRMDAGPFRTRSRGLIHASNESFVALVDGGSNGEVCPLQPLIVRAREVDTIFAIDSADRTDSFTNGTDLITTASRAARFGGLYPFPKVPSSPDTFVNQNLTSRPTFFGCDEPDVPLVIYLANGAPSAQRRALGLPGITNVPTTVTTFSPEMAQSFMDESFAIATQGLGDNSTDPGVQWSTCLACALVDRARSRRKIARTGLCATCFTNFCWNGKE</sequence>
<keyword evidence="7" id="KW-0325">Glycoprotein</keyword>
<gene>
    <name evidence="11" type="ORF">CPB84DRAFT_1817375</name>
</gene>
<reference evidence="11" key="1">
    <citation type="submission" date="2020-11" db="EMBL/GenBank/DDBJ databases">
        <authorList>
            <consortium name="DOE Joint Genome Institute"/>
            <person name="Ahrendt S."/>
            <person name="Riley R."/>
            <person name="Andreopoulos W."/>
            <person name="LaButti K."/>
            <person name="Pangilinan J."/>
            <person name="Ruiz-duenas F.J."/>
            <person name="Barrasa J.M."/>
            <person name="Sanchez-Garcia M."/>
            <person name="Camarero S."/>
            <person name="Miyauchi S."/>
            <person name="Serrano A."/>
            <person name="Linde D."/>
            <person name="Babiker R."/>
            <person name="Drula E."/>
            <person name="Ayuso-Fernandez I."/>
            <person name="Pacheco R."/>
            <person name="Padilla G."/>
            <person name="Ferreira P."/>
            <person name="Barriuso J."/>
            <person name="Kellner H."/>
            <person name="Castanera R."/>
            <person name="Alfaro M."/>
            <person name="Ramirez L."/>
            <person name="Pisabarro A.G."/>
            <person name="Kuo A."/>
            <person name="Tritt A."/>
            <person name="Lipzen A."/>
            <person name="He G."/>
            <person name="Yan M."/>
            <person name="Ng V."/>
            <person name="Cullen D."/>
            <person name="Martin F."/>
            <person name="Rosso M.-N."/>
            <person name="Henrissat B."/>
            <person name="Hibbett D."/>
            <person name="Martinez A.T."/>
            <person name="Grigoriev I.V."/>
        </authorList>
    </citation>
    <scope>NUCLEOTIDE SEQUENCE</scope>
    <source>
        <strain evidence="11">AH 44721</strain>
    </source>
</reference>
<organism evidence="11 12">
    <name type="scientific">Gymnopilus junonius</name>
    <name type="common">Spectacular rustgill mushroom</name>
    <name type="synonym">Gymnopilus spectabilis subsp. junonius</name>
    <dbReference type="NCBI Taxonomy" id="109634"/>
    <lineage>
        <taxon>Eukaryota</taxon>
        <taxon>Fungi</taxon>
        <taxon>Dikarya</taxon>
        <taxon>Basidiomycota</taxon>
        <taxon>Agaricomycotina</taxon>
        <taxon>Agaricomycetes</taxon>
        <taxon>Agaricomycetidae</taxon>
        <taxon>Agaricales</taxon>
        <taxon>Agaricineae</taxon>
        <taxon>Hymenogastraceae</taxon>
        <taxon>Gymnopilus</taxon>
    </lineage>
</organism>
<dbReference type="SUPFAM" id="SSF52151">
    <property type="entry name" value="FabD/lysophospholipase-like"/>
    <property type="match status" value="1"/>
</dbReference>
<dbReference type="PANTHER" id="PTHR10728:SF33">
    <property type="entry name" value="LYSOPHOSPHOLIPASE 1-RELATED"/>
    <property type="match status" value="1"/>
</dbReference>
<dbReference type="GO" id="GO:0046475">
    <property type="term" value="P:glycerophospholipid catabolic process"/>
    <property type="evidence" value="ECO:0007669"/>
    <property type="project" value="TreeGrafter"/>
</dbReference>
<evidence type="ECO:0000313" key="11">
    <source>
        <dbReference type="EMBL" id="KAF8879765.1"/>
    </source>
</evidence>
<keyword evidence="12" id="KW-1185">Reference proteome</keyword>
<dbReference type="EMBL" id="JADNYJ010000146">
    <property type="protein sequence ID" value="KAF8879765.1"/>
    <property type="molecule type" value="Genomic_DNA"/>
</dbReference>
<comment type="catalytic activity">
    <reaction evidence="9">
        <text>a 1-acyl-sn-glycero-3-phosphocholine + H2O = sn-glycerol 3-phosphocholine + a fatty acid + H(+)</text>
        <dbReference type="Rhea" id="RHEA:15177"/>
        <dbReference type="ChEBI" id="CHEBI:15377"/>
        <dbReference type="ChEBI" id="CHEBI:15378"/>
        <dbReference type="ChEBI" id="CHEBI:16870"/>
        <dbReference type="ChEBI" id="CHEBI:28868"/>
        <dbReference type="ChEBI" id="CHEBI:58168"/>
        <dbReference type="EC" id="3.1.1.5"/>
    </reaction>
</comment>
<dbReference type="PROSITE" id="PS51210">
    <property type="entry name" value="PLA2C"/>
    <property type="match status" value="1"/>
</dbReference>
<comment type="similarity">
    <text evidence="1 9">Belongs to the lysophospholipase family.</text>
</comment>
<keyword evidence="3 9" id="KW-0732">Signal</keyword>
<evidence type="ECO:0000256" key="1">
    <source>
        <dbReference type="ARBA" id="ARBA00008780"/>
    </source>
</evidence>
<dbReference type="GO" id="GO:0004622">
    <property type="term" value="F:phosphatidylcholine lysophospholipase activity"/>
    <property type="evidence" value="ECO:0007669"/>
    <property type="project" value="UniProtKB-EC"/>
</dbReference>
<dbReference type="GO" id="GO:0004623">
    <property type="term" value="F:phospholipase A2 activity"/>
    <property type="evidence" value="ECO:0007669"/>
    <property type="project" value="TreeGrafter"/>
</dbReference>
<comment type="caution">
    <text evidence="11">The sequence shown here is derived from an EMBL/GenBank/DDBJ whole genome shotgun (WGS) entry which is preliminary data.</text>
</comment>
<evidence type="ECO:0000256" key="9">
    <source>
        <dbReference type="RuleBase" id="RU362103"/>
    </source>
</evidence>
<evidence type="ECO:0000256" key="2">
    <source>
        <dbReference type="ARBA" id="ARBA00013274"/>
    </source>
</evidence>
<feature type="signal peptide" evidence="9">
    <location>
        <begin position="1"/>
        <end position="22"/>
    </location>
</feature>
<name>A0A9P5THX7_GYMJU</name>
<dbReference type="AlphaFoldDB" id="A0A9P5THX7"/>
<dbReference type="GO" id="GO:0005829">
    <property type="term" value="C:cytosol"/>
    <property type="evidence" value="ECO:0007669"/>
    <property type="project" value="TreeGrafter"/>
</dbReference>
<evidence type="ECO:0000259" key="10">
    <source>
        <dbReference type="PROSITE" id="PS51210"/>
    </source>
</evidence>
<dbReference type="Proteomes" id="UP000724874">
    <property type="component" value="Unassembled WGS sequence"/>
</dbReference>
<protein>
    <recommendedName>
        <fullName evidence="2 9">Lysophospholipase</fullName>
        <ecNumber evidence="2 9">3.1.1.5</ecNumber>
    </recommendedName>
</protein>
<dbReference type="Gene3D" id="3.40.1090.10">
    <property type="entry name" value="Cytosolic phospholipase A2 catalytic domain"/>
    <property type="match status" value="1"/>
</dbReference>
<evidence type="ECO:0000256" key="4">
    <source>
        <dbReference type="ARBA" id="ARBA00022801"/>
    </source>
</evidence>
<evidence type="ECO:0000256" key="7">
    <source>
        <dbReference type="ARBA" id="ARBA00023180"/>
    </source>
</evidence>
<accession>A0A9P5THX7</accession>
<dbReference type="EC" id="3.1.1.5" evidence="2 9"/>
<dbReference type="OrthoDB" id="4084751at2759"/>